<dbReference type="EMBL" id="CP000453">
    <property type="protein sequence ID" value="ABI56473.1"/>
    <property type="molecule type" value="Genomic_DNA"/>
</dbReference>
<gene>
    <name evidence="2" type="ordered locus">Mlg_1122</name>
</gene>
<name>Q0A9L4_ALKEH</name>
<organism evidence="2 3">
    <name type="scientific">Alkalilimnicola ehrlichii (strain ATCC BAA-1101 / DSM 17681 / MLHE-1)</name>
    <dbReference type="NCBI Taxonomy" id="187272"/>
    <lineage>
        <taxon>Bacteria</taxon>
        <taxon>Pseudomonadati</taxon>
        <taxon>Pseudomonadota</taxon>
        <taxon>Gammaproteobacteria</taxon>
        <taxon>Chromatiales</taxon>
        <taxon>Ectothiorhodospiraceae</taxon>
        <taxon>Alkalilimnicola</taxon>
    </lineage>
</organism>
<evidence type="ECO:0000256" key="1">
    <source>
        <dbReference type="SAM" id="MobiDB-lite"/>
    </source>
</evidence>
<keyword evidence="3" id="KW-1185">Reference proteome</keyword>
<protein>
    <submittedName>
        <fullName evidence="2">Uncharacterized protein</fullName>
    </submittedName>
</protein>
<proteinExistence type="predicted"/>
<sequence length="82" mass="8511">MPNERRGTSSLGSGTSVTCCATSTCASSSSATSRGRATSARPPGARTTCPSRTDDIAEEIIENLEAGLESFRGVLSELQSER</sequence>
<evidence type="ECO:0000313" key="3">
    <source>
        <dbReference type="Proteomes" id="UP000001962"/>
    </source>
</evidence>
<dbReference type="HOGENOM" id="CLU_2550836_0_0_6"/>
<dbReference type="KEGG" id="aeh:Mlg_1122"/>
<dbReference type="Proteomes" id="UP000001962">
    <property type="component" value="Chromosome"/>
</dbReference>
<dbReference type="AlphaFoldDB" id="Q0A9L4"/>
<feature type="region of interest" description="Disordered" evidence="1">
    <location>
        <begin position="26"/>
        <end position="53"/>
    </location>
</feature>
<evidence type="ECO:0000313" key="2">
    <source>
        <dbReference type="EMBL" id="ABI56473.1"/>
    </source>
</evidence>
<reference evidence="3" key="1">
    <citation type="submission" date="2006-08" db="EMBL/GenBank/DDBJ databases">
        <title>Complete sequence of Alkalilimnicola ehrilichei MLHE-1.</title>
        <authorList>
            <person name="Copeland A."/>
            <person name="Lucas S."/>
            <person name="Lapidus A."/>
            <person name="Barry K."/>
            <person name="Detter J.C."/>
            <person name="Glavina del Rio T."/>
            <person name="Hammon N."/>
            <person name="Israni S."/>
            <person name="Dalin E."/>
            <person name="Tice H."/>
            <person name="Pitluck S."/>
            <person name="Sims D."/>
            <person name="Brettin T."/>
            <person name="Bruce D."/>
            <person name="Han C."/>
            <person name="Tapia R."/>
            <person name="Gilna P."/>
            <person name="Schmutz J."/>
            <person name="Larimer F."/>
            <person name="Land M."/>
            <person name="Hauser L."/>
            <person name="Kyrpides N."/>
            <person name="Mikhailova N."/>
            <person name="Oremland R.S."/>
            <person name="Hoeft S.E."/>
            <person name="Switzer-Blum J."/>
            <person name="Kulp T."/>
            <person name="King G."/>
            <person name="Tabita R."/>
            <person name="Witte B."/>
            <person name="Santini J.M."/>
            <person name="Basu P."/>
            <person name="Hollibaugh J.T."/>
            <person name="Xie G."/>
            <person name="Stolz J.F."/>
            <person name="Richardson P."/>
        </authorList>
    </citation>
    <scope>NUCLEOTIDE SEQUENCE [LARGE SCALE GENOMIC DNA]</scope>
    <source>
        <strain evidence="3">ATCC BAA-1101 / DSM 17681 / MLHE-1</strain>
    </source>
</reference>
<feature type="compositionally biased region" description="Low complexity" evidence="1">
    <location>
        <begin position="26"/>
        <end position="41"/>
    </location>
</feature>
<accession>Q0A9L4</accession>